<dbReference type="KEGG" id="psoj:PHYSODRAFT_295749"/>
<evidence type="ECO:0000313" key="5">
    <source>
        <dbReference type="Proteomes" id="UP000002640"/>
    </source>
</evidence>
<sequence length="168" mass="18808">MSLREQLAALNAEVSDEWMVDLMVRSMYQFGYYSALKAAMIVGPTQFERPIQARAMILTLEKNAGVEKMLLRRRKNGGDGAAGRDGDVGRGTKLADQDKDDHLRDEGPQRKRSMSATKMPVQRQIDFKRGACFRCHKPGHRFFECPDAEDVDVAADEVAAGRDSVDED</sequence>
<feature type="compositionally biased region" description="Basic and acidic residues" evidence="2">
    <location>
        <begin position="82"/>
        <end position="109"/>
    </location>
</feature>
<dbReference type="SUPFAM" id="SSF57756">
    <property type="entry name" value="Retrovirus zinc finger-like domains"/>
    <property type="match status" value="1"/>
</dbReference>
<keyword evidence="1" id="KW-0862">Zinc</keyword>
<dbReference type="PROSITE" id="PS50158">
    <property type="entry name" value="ZF_CCHC"/>
    <property type="match status" value="1"/>
</dbReference>
<proteinExistence type="predicted"/>
<dbReference type="SMR" id="G4YZ13"/>
<keyword evidence="5" id="KW-1185">Reference proteome</keyword>
<dbReference type="InterPro" id="IPR036875">
    <property type="entry name" value="Znf_CCHC_sf"/>
</dbReference>
<dbReference type="GeneID" id="20641300"/>
<dbReference type="Proteomes" id="UP000002640">
    <property type="component" value="Unassembled WGS sequence"/>
</dbReference>
<feature type="domain" description="CCHC-type" evidence="3">
    <location>
        <begin position="132"/>
        <end position="147"/>
    </location>
</feature>
<dbReference type="InterPro" id="IPR001878">
    <property type="entry name" value="Znf_CCHC"/>
</dbReference>
<evidence type="ECO:0000256" key="1">
    <source>
        <dbReference type="PROSITE-ProRule" id="PRU00047"/>
    </source>
</evidence>
<evidence type="ECO:0000313" key="4">
    <source>
        <dbReference type="EMBL" id="EGZ23294.1"/>
    </source>
</evidence>
<dbReference type="GO" id="GO:0003676">
    <property type="term" value="F:nucleic acid binding"/>
    <property type="evidence" value="ECO:0007669"/>
    <property type="project" value="InterPro"/>
</dbReference>
<dbReference type="EMBL" id="JH159152">
    <property type="protein sequence ID" value="EGZ23294.1"/>
    <property type="molecule type" value="Genomic_DNA"/>
</dbReference>
<dbReference type="GO" id="GO:0008270">
    <property type="term" value="F:zinc ion binding"/>
    <property type="evidence" value="ECO:0007669"/>
    <property type="project" value="UniProtKB-KW"/>
</dbReference>
<protein>
    <recommendedName>
        <fullName evidence="3">CCHC-type domain-containing protein</fullName>
    </recommendedName>
</protein>
<accession>G4YZ13</accession>
<dbReference type="RefSeq" id="XP_009518582.1">
    <property type="nucleotide sequence ID" value="XM_009520287.1"/>
</dbReference>
<reference evidence="4 5" key="1">
    <citation type="journal article" date="2006" name="Science">
        <title>Phytophthora genome sequences uncover evolutionary origins and mechanisms of pathogenesis.</title>
        <authorList>
            <person name="Tyler B.M."/>
            <person name="Tripathy S."/>
            <person name="Zhang X."/>
            <person name="Dehal P."/>
            <person name="Jiang R.H."/>
            <person name="Aerts A."/>
            <person name="Arredondo F.D."/>
            <person name="Baxter L."/>
            <person name="Bensasson D."/>
            <person name="Beynon J.L."/>
            <person name="Chapman J."/>
            <person name="Damasceno C.M."/>
            <person name="Dorrance A.E."/>
            <person name="Dou D."/>
            <person name="Dickerman A.W."/>
            <person name="Dubchak I.L."/>
            <person name="Garbelotto M."/>
            <person name="Gijzen M."/>
            <person name="Gordon S.G."/>
            <person name="Govers F."/>
            <person name="Grunwald N.J."/>
            <person name="Huang W."/>
            <person name="Ivors K.L."/>
            <person name="Jones R.W."/>
            <person name="Kamoun S."/>
            <person name="Krampis K."/>
            <person name="Lamour K.H."/>
            <person name="Lee M.K."/>
            <person name="McDonald W.H."/>
            <person name="Medina M."/>
            <person name="Meijer H.J."/>
            <person name="Nordberg E.K."/>
            <person name="Maclean D.J."/>
            <person name="Ospina-Giraldo M.D."/>
            <person name="Morris P.F."/>
            <person name="Phuntumart V."/>
            <person name="Putnam N.H."/>
            <person name="Rash S."/>
            <person name="Rose J.K."/>
            <person name="Sakihama Y."/>
            <person name="Salamov A.A."/>
            <person name="Savidor A."/>
            <person name="Scheuring C.F."/>
            <person name="Smith B.M."/>
            <person name="Sobral B.W."/>
            <person name="Terry A."/>
            <person name="Torto-Alalibo T.A."/>
            <person name="Win J."/>
            <person name="Xu Z."/>
            <person name="Zhang H."/>
            <person name="Grigoriev I.V."/>
            <person name="Rokhsar D.S."/>
            <person name="Boore J.L."/>
        </authorList>
    </citation>
    <scope>NUCLEOTIDE SEQUENCE [LARGE SCALE GENOMIC DNA]</scope>
    <source>
        <strain evidence="4 5">P6497</strain>
    </source>
</reference>
<keyword evidence="1" id="KW-0479">Metal-binding</keyword>
<organism evidence="4 5">
    <name type="scientific">Phytophthora sojae (strain P6497)</name>
    <name type="common">Soybean stem and root rot agent</name>
    <name type="synonym">Phytophthora megasperma f. sp. glycines</name>
    <dbReference type="NCBI Taxonomy" id="1094619"/>
    <lineage>
        <taxon>Eukaryota</taxon>
        <taxon>Sar</taxon>
        <taxon>Stramenopiles</taxon>
        <taxon>Oomycota</taxon>
        <taxon>Peronosporomycetes</taxon>
        <taxon>Peronosporales</taxon>
        <taxon>Peronosporaceae</taxon>
        <taxon>Phytophthora</taxon>
    </lineage>
</organism>
<feature type="region of interest" description="Disordered" evidence="2">
    <location>
        <begin position="74"/>
        <end position="120"/>
    </location>
</feature>
<gene>
    <name evidence="4" type="ORF">PHYSODRAFT_295749</name>
</gene>
<dbReference type="AlphaFoldDB" id="G4YZ13"/>
<dbReference type="InParanoid" id="G4YZ13"/>
<evidence type="ECO:0000259" key="3">
    <source>
        <dbReference type="PROSITE" id="PS50158"/>
    </source>
</evidence>
<keyword evidence="1" id="KW-0863">Zinc-finger</keyword>
<evidence type="ECO:0000256" key="2">
    <source>
        <dbReference type="SAM" id="MobiDB-lite"/>
    </source>
</evidence>
<name>G4YZ13_PHYSP</name>